<protein>
    <submittedName>
        <fullName evidence="2">ATP-binding protein</fullName>
    </submittedName>
</protein>
<comment type="caution">
    <text evidence="2">The sequence shown here is derived from an EMBL/GenBank/DDBJ whole genome shotgun (WGS) entry which is preliminary data.</text>
</comment>
<dbReference type="InterPro" id="IPR007421">
    <property type="entry name" value="Schlafen_AlbA_2_dom"/>
</dbReference>
<evidence type="ECO:0000259" key="1">
    <source>
        <dbReference type="Pfam" id="PF04326"/>
    </source>
</evidence>
<feature type="domain" description="Schlafen AlbA-2" evidence="1">
    <location>
        <begin position="14"/>
        <end position="110"/>
    </location>
</feature>
<accession>A0AAW9X9C4</accession>
<dbReference type="GO" id="GO:0005524">
    <property type="term" value="F:ATP binding"/>
    <property type="evidence" value="ECO:0007669"/>
    <property type="project" value="UniProtKB-KW"/>
</dbReference>
<keyword evidence="2" id="KW-0067">ATP-binding</keyword>
<name>A0AAW9X9C4_ECOLX</name>
<proteinExistence type="predicted"/>
<dbReference type="Gene3D" id="3.30.950.30">
    <property type="entry name" value="Schlafen, AAA domain"/>
    <property type="match status" value="1"/>
</dbReference>
<feature type="non-terminal residue" evidence="2">
    <location>
        <position position="114"/>
    </location>
</feature>
<dbReference type="Proteomes" id="UP000441160">
    <property type="component" value="Unassembled WGS sequence"/>
</dbReference>
<dbReference type="InterPro" id="IPR038461">
    <property type="entry name" value="Schlafen_AlbA_2_dom_sf"/>
</dbReference>
<dbReference type="Pfam" id="PF04326">
    <property type="entry name" value="SLFN_AlbA_2"/>
    <property type="match status" value="1"/>
</dbReference>
<sequence>MNETIEKLIASGKEGPWWDFKQTYHQNNAALVHDILCMANVLHDGDRYLIFGVNDEGVITGVPEDGKQLNQANLIDLLRKVSFAEHHCPDIQLHHITLQHKVLAILQIRNVRMK</sequence>
<gene>
    <name evidence="2" type="ORF">GP944_27830</name>
</gene>
<dbReference type="RefSeq" id="WP_160458944.1">
    <property type="nucleotide sequence ID" value="NZ_WTRX01000332.1"/>
</dbReference>
<organism evidence="2 3">
    <name type="scientific">Escherichia coli</name>
    <dbReference type="NCBI Taxonomy" id="562"/>
    <lineage>
        <taxon>Bacteria</taxon>
        <taxon>Pseudomonadati</taxon>
        <taxon>Pseudomonadota</taxon>
        <taxon>Gammaproteobacteria</taxon>
        <taxon>Enterobacterales</taxon>
        <taxon>Enterobacteriaceae</taxon>
        <taxon>Escherichia</taxon>
    </lineage>
</organism>
<keyword evidence="2" id="KW-0547">Nucleotide-binding</keyword>
<dbReference type="EMBL" id="WTRX01000332">
    <property type="protein sequence ID" value="MWU34407.1"/>
    <property type="molecule type" value="Genomic_DNA"/>
</dbReference>
<dbReference type="AlphaFoldDB" id="A0AAW9X9C4"/>
<reference evidence="2 3" key="1">
    <citation type="submission" date="2019-12" db="EMBL/GenBank/DDBJ databases">
        <title>Enteriobacteria Tanzani isolates_8377-8380.</title>
        <authorList>
            <person name="Subbiah M."/>
            <person name="Call D."/>
        </authorList>
    </citation>
    <scope>NUCLEOTIDE SEQUENCE [LARGE SCALE GENOMIC DNA]</scope>
    <source>
        <strain evidence="2 3">8378wB3</strain>
    </source>
</reference>
<evidence type="ECO:0000313" key="3">
    <source>
        <dbReference type="Proteomes" id="UP000441160"/>
    </source>
</evidence>
<evidence type="ECO:0000313" key="2">
    <source>
        <dbReference type="EMBL" id="MWU34407.1"/>
    </source>
</evidence>